<organism evidence="2 3">
    <name type="scientific">Nonomuraea maritima</name>
    <dbReference type="NCBI Taxonomy" id="683260"/>
    <lineage>
        <taxon>Bacteria</taxon>
        <taxon>Bacillati</taxon>
        <taxon>Actinomycetota</taxon>
        <taxon>Actinomycetes</taxon>
        <taxon>Streptosporangiales</taxon>
        <taxon>Streptosporangiaceae</taxon>
        <taxon>Nonomuraea</taxon>
    </lineage>
</organism>
<dbReference type="EMBL" id="FNFB01000009">
    <property type="protein sequence ID" value="SDK62241.1"/>
    <property type="molecule type" value="Genomic_DNA"/>
</dbReference>
<gene>
    <name evidence="2" type="ORF">SAMN05421874_109102</name>
</gene>
<sequence>MRSCSVYGLVVSEDRGVILLIVVAIAFIFVGRRLQRTIDLYGRWRKAIADLQGARASLPGIRKDFRGGFFTLVKVGLVGAFLIWAASNIDVLTS</sequence>
<proteinExistence type="predicted"/>
<name>A0A1G9DEB6_9ACTN</name>
<dbReference type="AlphaFoldDB" id="A0A1G9DEB6"/>
<reference evidence="2 3" key="1">
    <citation type="submission" date="2016-10" db="EMBL/GenBank/DDBJ databases">
        <authorList>
            <person name="de Groot N.N."/>
        </authorList>
    </citation>
    <scope>NUCLEOTIDE SEQUENCE [LARGE SCALE GENOMIC DNA]</scope>
    <source>
        <strain evidence="2 3">CGMCC 4.5681</strain>
    </source>
</reference>
<keyword evidence="1" id="KW-1133">Transmembrane helix</keyword>
<evidence type="ECO:0000256" key="1">
    <source>
        <dbReference type="SAM" id="Phobius"/>
    </source>
</evidence>
<evidence type="ECO:0000313" key="3">
    <source>
        <dbReference type="Proteomes" id="UP000198683"/>
    </source>
</evidence>
<keyword evidence="3" id="KW-1185">Reference proteome</keyword>
<dbReference type="Proteomes" id="UP000198683">
    <property type="component" value="Unassembled WGS sequence"/>
</dbReference>
<keyword evidence="1" id="KW-0472">Membrane</keyword>
<protein>
    <submittedName>
        <fullName evidence="2">Uncharacterized protein</fullName>
    </submittedName>
</protein>
<feature type="transmembrane region" description="Helical" evidence="1">
    <location>
        <begin position="65"/>
        <end position="86"/>
    </location>
</feature>
<keyword evidence="1" id="KW-0812">Transmembrane</keyword>
<accession>A0A1G9DEB6</accession>
<dbReference type="STRING" id="683260.SAMN05421874_109102"/>
<evidence type="ECO:0000313" key="2">
    <source>
        <dbReference type="EMBL" id="SDK62241.1"/>
    </source>
</evidence>
<feature type="transmembrane region" description="Helical" evidence="1">
    <location>
        <begin position="16"/>
        <end position="34"/>
    </location>
</feature>